<dbReference type="Proteomes" id="UP000426246">
    <property type="component" value="Chromosome"/>
</dbReference>
<evidence type="ECO:0000313" key="3">
    <source>
        <dbReference type="Proteomes" id="UP000426246"/>
    </source>
</evidence>
<evidence type="ECO:0000313" key="2">
    <source>
        <dbReference type="EMBL" id="QGQ95982.1"/>
    </source>
</evidence>
<reference evidence="3" key="1">
    <citation type="submission" date="2018-11" db="EMBL/GenBank/DDBJ databases">
        <title>Complete genome sequence of Paenibacillus sp. ML311-T8.</title>
        <authorList>
            <person name="Nam Y.-D."/>
            <person name="Kang J."/>
            <person name="Chung W.-H."/>
            <person name="Park Y.S."/>
        </authorList>
    </citation>
    <scope>NUCLEOTIDE SEQUENCE [LARGE SCALE GENOMIC DNA]</scope>
    <source>
        <strain evidence="3">ML311-T8</strain>
    </source>
</reference>
<dbReference type="KEGG" id="ppsc:EHS13_14410"/>
<dbReference type="EMBL" id="CP034235">
    <property type="protein sequence ID" value="QGQ95982.1"/>
    <property type="molecule type" value="Genomic_DNA"/>
</dbReference>
<dbReference type="InterPro" id="IPR016181">
    <property type="entry name" value="Acyl_CoA_acyltransferase"/>
</dbReference>
<protein>
    <submittedName>
        <fullName evidence="2">GNAT family N-acetyltransferase</fullName>
    </submittedName>
</protein>
<dbReference type="SUPFAM" id="SSF55729">
    <property type="entry name" value="Acyl-CoA N-acyltransferases (Nat)"/>
    <property type="match status" value="1"/>
</dbReference>
<dbReference type="AlphaFoldDB" id="A0A6B8RK53"/>
<keyword evidence="2" id="KW-0808">Transferase</keyword>
<name>A0A6B8RK53_9BACL</name>
<gene>
    <name evidence="2" type="ORF">EHS13_14410</name>
</gene>
<keyword evidence="3" id="KW-1185">Reference proteome</keyword>
<dbReference type="PROSITE" id="PS51186">
    <property type="entry name" value="GNAT"/>
    <property type="match status" value="1"/>
</dbReference>
<evidence type="ECO:0000259" key="1">
    <source>
        <dbReference type="PROSITE" id="PS51186"/>
    </source>
</evidence>
<dbReference type="GO" id="GO:0016747">
    <property type="term" value="F:acyltransferase activity, transferring groups other than amino-acyl groups"/>
    <property type="evidence" value="ECO:0007669"/>
    <property type="project" value="InterPro"/>
</dbReference>
<accession>A0A6B8RK53</accession>
<dbReference type="CDD" id="cd04301">
    <property type="entry name" value="NAT_SF"/>
    <property type="match status" value="1"/>
</dbReference>
<feature type="domain" description="N-acetyltransferase" evidence="1">
    <location>
        <begin position="13"/>
        <end position="145"/>
    </location>
</feature>
<dbReference type="Pfam" id="PF00583">
    <property type="entry name" value="Acetyltransf_1"/>
    <property type="match status" value="1"/>
</dbReference>
<sequence length="145" mass="16973">MESISRVINKEDIMIREAEQRDRDRIEELYKILIPDDNEIIVKKERIDQVKQDPHNFLYVNEIEGRVEGTVLLTICLDVMYGNRPYAVVEYVIVDPDCRGMGVGKELFNHVEDYCKKIGCREILLMSNVKRLAAHEFLKDKDLAM</sequence>
<dbReference type="Gene3D" id="3.40.630.30">
    <property type="match status" value="1"/>
</dbReference>
<organism evidence="2 3">
    <name type="scientific">Paenibacillus psychroresistens</name>
    <dbReference type="NCBI Taxonomy" id="1778678"/>
    <lineage>
        <taxon>Bacteria</taxon>
        <taxon>Bacillati</taxon>
        <taxon>Bacillota</taxon>
        <taxon>Bacilli</taxon>
        <taxon>Bacillales</taxon>
        <taxon>Paenibacillaceae</taxon>
        <taxon>Paenibacillus</taxon>
    </lineage>
</organism>
<dbReference type="InterPro" id="IPR000182">
    <property type="entry name" value="GNAT_dom"/>
</dbReference>
<proteinExistence type="predicted"/>